<keyword evidence="2" id="KW-1185">Reference proteome</keyword>
<name>A0A1E1KY56_9HELO</name>
<evidence type="ECO:0000313" key="2">
    <source>
        <dbReference type="Proteomes" id="UP000178129"/>
    </source>
</evidence>
<accession>A0A1E1KY56</accession>
<dbReference type="AlphaFoldDB" id="A0A1E1KY56"/>
<dbReference type="InParanoid" id="A0A1E1KY56"/>
<protein>
    <submittedName>
        <fullName evidence="1">Uncharacterized protein</fullName>
    </submittedName>
</protein>
<reference evidence="2" key="1">
    <citation type="submission" date="2016-03" db="EMBL/GenBank/DDBJ databases">
        <authorList>
            <person name="Ploux O."/>
        </authorList>
    </citation>
    <scope>NUCLEOTIDE SEQUENCE [LARGE SCALE GENOMIC DNA]</scope>
    <source>
        <strain evidence="2">UK7</strain>
    </source>
</reference>
<dbReference type="Proteomes" id="UP000178129">
    <property type="component" value="Unassembled WGS sequence"/>
</dbReference>
<dbReference type="EMBL" id="FJUW01000027">
    <property type="protein sequence ID" value="CZT03174.1"/>
    <property type="molecule type" value="Genomic_DNA"/>
</dbReference>
<evidence type="ECO:0000313" key="1">
    <source>
        <dbReference type="EMBL" id="CZT03174.1"/>
    </source>
</evidence>
<sequence length="54" mass="6094">MYLHNYTHVRLAEGGRLCGKKRLGKGYFSSSVDPYIHDSASTWCPETVGLSYLK</sequence>
<organism evidence="1 2">
    <name type="scientific">Rhynchosporium graminicola</name>
    <dbReference type="NCBI Taxonomy" id="2792576"/>
    <lineage>
        <taxon>Eukaryota</taxon>
        <taxon>Fungi</taxon>
        <taxon>Dikarya</taxon>
        <taxon>Ascomycota</taxon>
        <taxon>Pezizomycotina</taxon>
        <taxon>Leotiomycetes</taxon>
        <taxon>Helotiales</taxon>
        <taxon>Ploettnerulaceae</taxon>
        <taxon>Rhynchosporium</taxon>
    </lineage>
</organism>
<comment type="caution">
    <text evidence="1">The sequence shown here is derived from an EMBL/GenBank/DDBJ whole genome shotgun (WGS) entry which is preliminary data.</text>
</comment>
<proteinExistence type="predicted"/>
<gene>
    <name evidence="1" type="ORF">RCO7_14712</name>
</gene>